<dbReference type="NCBIfam" id="TIGR02116">
    <property type="entry name" value="toxin_Txe_YoeB"/>
    <property type="match status" value="1"/>
</dbReference>
<dbReference type="InterPro" id="IPR009614">
    <property type="entry name" value="YoeB_toxin"/>
</dbReference>
<dbReference type="SUPFAM" id="SSF143011">
    <property type="entry name" value="RelE-like"/>
    <property type="match status" value="1"/>
</dbReference>
<name>A0A9E6MH00_9RICK</name>
<evidence type="ECO:0000256" key="2">
    <source>
        <dbReference type="ARBA" id="ARBA00022649"/>
    </source>
</evidence>
<protein>
    <recommendedName>
        <fullName evidence="6">Putative mRNA interferase YoeB</fullName>
    </recommendedName>
</protein>
<evidence type="ECO:0000256" key="6">
    <source>
        <dbReference type="ARBA" id="ARBA00030388"/>
    </source>
</evidence>
<dbReference type="NCBIfam" id="TIGR02385">
    <property type="entry name" value="RelE_StbE"/>
    <property type="match status" value="1"/>
</dbReference>
<reference evidence="7 8" key="1">
    <citation type="journal article" date="2021" name="Int. J. Syst. Evol. Microbiol.">
        <title>Characterization of a novel transitional group Rickettsia species (Rickettsia tillamookensis sp. nov.) from the western black-legged tick, Ixodes pacificus.</title>
        <authorList>
            <person name="Gauthier D.T."/>
            <person name="Karpathy S.E."/>
            <person name="Grizzard S.L."/>
            <person name="Batra D."/>
            <person name="Rowe L.A."/>
            <person name="Paddock C.D."/>
        </authorList>
    </citation>
    <scope>NUCLEOTIDE SEQUENCE [LARGE SCALE GENOMIC DNA]</scope>
    <source>
        <strain evidence="7 8">Tillamook 23</strain>
    </source>
</reference>
<proteinExistence type="inferred from homology"/>
<keyword evidence="8" id="KW-1185">Reference proteome</keyword>
<evidence type="ECO:0000256" key="5">
    <source>
        <dbReference type="ARBA" id="ARBA00022801"/>
    </source>
</evidence>
<organism evidence="7 8">
    <name type="scientific">Rickettsia tillamookensis</name>
    <dbReference type="NCBI Taxonomy" id="2761623"/>
    <lineage>
        <taxon>Bacteria</taxon>
        <taxon>Pseudomonadati</taxon>
        <taxon>Pseudomonadota</taxon>
        <taxon>Alphaproteobacteria</taxon>
        <taxon>Rickettsiales</taxon>
        <taxon>Rickettsiaceae</taxon>
        <taxon>Rickettsieae</taxon>
        <taxon>Rickettsia</taxon>
        <taxon>spotted fever group</taxon>
    </lineage>
</organism>
<accession>A0A9E6MH00</accession>
<keyword evidence="3" id="KW-0540">Nuclease</keyword>
<dbReference type="Gene3D" id="3.30.2310.20">
    <property type="entry name" value="RelE-like"/>
    <property type="match status" value="1"/>
</dbReference>
<keyword evidence="4" id="KW-0255">Endonuclease</keyword>
<evidence type="ECO:0000256" key="3">
    <source>
        <dbReference type="ARBA" id="ARBA00022722"/>
    </source>
</evidence>
<keyword evidence="5" id="KW-0378">Hydrolase</keyword>
<gene>
    <name evidence="7" type="ORF">H6P87_00427</name>
</gene>
<evidence type="ECO:0000256" key="1">
    <source>
        <dbReference type="ARBA" id="ARBA00008172"/>
    </source>
</evidence>
<dbReference type="Pfam" id="PF06769">
    <property type="entry name" value="YoeB_toxin"/>
    <property type="match status" value="1"/>
</dbReference>
<dbReference type="InterPro" id="IPR035093">
    <property type="entry name" value="RelE/ParE_toxin_dom_sf"/>
</dbReference>
<dbReference type="Proteomes" id="UP000595296">
    <property type="component" value="Chromosome"/>
</dbReference>
<dbReference type="EMBL" id="CP060138">
    <property type="protein sequence ID" value="QQV74885.1"/>
    <property type="molecule type" value="Genomic_DNA"/>
</dbReference>
<dbReference type="InterPro" id="IPR007712">
    <property type="entry name" value="RelE/ParE_toxin"/>
</dbReference>
<evidence type="ECO:0000313" key="8">
    <source>
        <dbReference type="Proteomes" id="UP000595296"/>
    </source>
</evidence>
<dbReference type="RefSeq" id="WP_197062057.1">
    <property type="nucleotide sequence ID" value="NZ_CP060138.2"/>
</dbReference>
<evidence type="ECO:0000313" key="7">
    <source>
        <dbReference type="EMBL" id="QQV74885.1"/>
    </source>
</evidence>
<sequence length="88" mass="10808">MYTLYYTHDAKKDFKKIIKSNHKEICLQFLDLIAQNPFQTPPPYKKLLGVHSGMYSRRINIQHRLFYEVDEKNKRIKVLKMWNHYYDN</sequence>
<dbReference type="PANTHER" id="PTHR38039">
    <property type="entry name" value="TOXIN YOEB"/>
    <property type="match status" value="1"/>
</dbReference>
<comment type="similarity">
    <text evidence="1">Belongs to the YoeB family.</text>
</comment>
<dbReference type="PANTHER" id="PTHR38039:SF1">
    <property type="entry name" value="TOXIN YOEB"/>
    <property type="match status" value="1"/>
</dbReference>
<keyword evidence="2" id="KW-1277">Toxin-antitoxin system</keyword>
<evidence type="ECO:0000256" key="4">
    <source>
        <dbReference type="ARBA" id="ARBA00022759"/>
    </source>
</evidence>